<feature type="region of interest" description="Disordered" evidence="1">
    <location>
        <begin position="76"/>
        <end position="108"/>
    </location>
</feature>
<evidence type="ECO:0000313" key="4">
    <source>
        <dbReference type="EMBL" id="NKE46399.1"/>
    </source>
</evidence>
<gene>
    <name evidence="4" type="ORF">HB662_16575</name>
</gene>
<keyword evidence="5" id="KW-1185">Reference proteome</keyword>
<dbReference type="InterPro" id="IPR025240">
    <property type="entry name" value="DUF4189"/>
</dbReference>
<evidence type="ECO:0000256" key="2">
    <source>
        <dbReference type="SAM" id="SignalP"/>
    </source>
</evidence>
<sequence length="216" mass="23517">MIEFLQSRRRCHTLPFALVALFLLAMPAAVLAQGREPASQSCRRECQPQSRGGTPRDMQVCLIRCGAGEDYLTRQHRGGSAEATGLGEAPRGRRTPQRRDRSLVAYAGPLPSTGLGVSRRVTRQVAHRTAERDCYLRNGQRNCRLLMETQQRCIAVARGVRGLGLVITNDPGTYTVLNYGVGDGANLVTAQGNAMQDCATRQERGTACLMAVSRCG</sequence>
<protein>
    <submittedName>
        <fullName evidence="4">DUF4189 domain-containing protein</fullName>
    </submittedName>
</protein>
<dbReference type="Proteomes" id="UP000765160">
    <property type="component" value="Unassembled WGS sequence"/>
</dbReference>
<dbReference type="EMBL" id="JAAVTX010000005">
    <property type="protein sequence ID" value="NKE46399.1"/>
    <property type="molecule type" value="Genomic_DNA"/>
</dbReference>
<evidence type="ECO:0000259" key="3">
    <source>
        <dbReference type="Pfam" id="PF13827"/>
    </source>
</evidence>
<dbReference type="Pfam" id="PF13827">
    <property type="entry name" value="DUF4189"/>
    <property type="match status" value="1"/>
</dbReference>
<feature type="domain" description="DUF4189" evidence="3">
    <location>
        <begin position="115"/>
        <end position="215"/>
    </location>
</feature>
<reference evidence="4 5" key="1">
    <citation type="submission" date="2020-03" db="EMBL/GenBank/DDBJ databases">
        <title>Roseomonas selenitidurans sp. nov. isolated from soil.</title>
        <authorList>
            <person name="Liu H."/>
        </authorList>
    </citation>
    <scope>NUCLEOTIDE SEQUENCE [LARGE SCALE GENOMIC DNA]</scope>
    <source>
        <strain evidence="4 5">JCM 15073</strain>
    </source>
</reference>
<feature type="signal peptide" evidence="2">
    <location>
        <begin position="1"/>
        <end position="32"/>
    </location>
</feature>
<feature type="chain" id="PRO_5046718034" evidence="2">
    <location>
        <begin position="33"/>
        <end position="216"/>
    </location>
</feature>
<keyword evidence="2" id="KW-0732">Signal</keyword>
<organism evidence="4 5">
    <name type="scientific">Falsiroseomonas frigidaquae</name>
    <dbReference type="NCBI Taxonomy" id="487318"/>
    <lineage>
        <taxon>Bacteria</taxon>
        <taxon>Pseudomonadati</taxon>
        <taxon>Pseudomonadota</taxon>
        <taxon>Alphaproteobacteria</taxon>
        <taxon>Acetobacterales</taxon>
        <taxon>Roseomonadaceae</taxon>
        <taxon>Falsiroseomonas</taxon>
    </lineage>
</organism>
<proteinExistence type="predicted"/>
<comment type="caution">
    <text evidence="4">The sequence shown here is derived from an EMBL/GenBank/DDBJ whole genome shotgun (WGS) entry which is preliminary data.</text>
</comment>
<accession>A0ABX1F283</accession>
<name>A0ABX1F283_9PROT</name>
<evidence type="ECO:0000256" key="1">
    <source>
        <dbReference type="SAM" id="MobiDB-lite"/>
    </source>
</evidence>
<evidence type="ECO:0000313" key="5">
    <source>
        <dbReference type="Proteomes" id="UP000765160"/>
    </source>
</evidence>
<dbReference type="RefSeq" id="WP_168050945.1">
    <property type="nucleotide sequence ID" value="NZ_JAATJR010000005.1"/>
</dbReference>